<keyword evidence="3" id="KW-1185">Reference proteome</keyword>
<feature type="compositionally biased region" description="Polar residues" evidence="1">
    <location>
        <begin position="82"/>
        <end position="91"/>
    </location>
</feature>
<evidence type="ECO:0000256" key="1">
    <source>
        <dbReference type="SAM" id="MobiDB-lite"/>
    </source>
</evidence>
<protein>
    <submittedName>
        <fullName evidence="2">Uncharacterized protein</fullName>
    </submittedName>
</protein>
<feature type="region of interest" description="Disordered" evidence="1">
    <location>
        <begin position="74"/>
        <end position="99"/>
    </location>
</feature>
<evidence type="ECO:0000313" key="2">
    <source>
        <dbReference type="EMBL" id="KAK7938638.1"/>
    </source>
</evidence>
<dbReference type="EMBL" id="JBBPFD010000002">
    <property type="protein sequence ID" value="KAK7938638.1"/>
    <property type="molecule type" value="Genomic_DNA"/>
</dbReference>
<name>A0AAW0PTJ2_9GOBI</name>
<sequence>MVLDEELIQHLQQQQEYTRMTMLLKPTFYRGALIPASAINPPSKHRFQRPLAHQTPKYYQPAEQEFSLEATEQSYDAEETLVPTQPSSPKQISGRHHPHRLISDGDECVYRRVEVEQLVSWCSSNNLELNAQKTVEMIVDFRKVHEEIT</sequence>
<organism evidence="2 3">
    <name type="scientific">Mugilogobius chulae</name>
    <name type="common">yellowstripe goby</name>
    <dbReference type="NCBI Taxonomy" id="88201"/>
    <lineage>
        <taxon>Eukaryota</taxon>
        <taxon>Metazoa</taxon>
        <taxon>Chordata</taxon>
        <taxon>Craniata</taxon>
        <taxon>Vertebrata</taxon>
        <taxon>Euteleostomi</taxon>
        <taxon>Actinopterygii</taxon>
        <taxon>Neopterygii</taxon>
        <taxon>Teleostei</taxon>
        <taxon>Neoteleostei</taxon>
        <taxon>Acanthomorphata</taxon>
        <taxon>Gobiaria</taxon>
        <taxon>Gobiiformes</taxon>
        <taxon>Gobioidei</taxon>
        <taxon>Gobiidae</taxon>
        <taxon>Gobionellinae</taxon>
        <taxon>Mugilogobius</taxon>
    </lineage>
</organism>
<evidence type="ECO:0000313" key="3">
    <source>
        <dbReference type="Proteomes" id="UP001460270"/>
    </source>
</evidence>
<reference evidence="3" key="1">
    <citation type="submission" date="2024-04" db="EMBL/GenBank/DDBJ databases">
        <title>Salinicola lusitanus LLJ914,a marine bacterium isolated from the Okinawa Trough.</title>
        <authorList>
            <person name="Li J."/>
        </authorList>
    </citation>
    <scope>NUCLEOTIDE SEQUENCE [LARGE SCALE GENOMIC DNA]</scope>
</reference>
<accession>A0AAW0PTJ2</accession>
<dbReference type="AlphaFoldDB" id="A0AAW0PTJ2"/>
<dbReference type="Proteomes" id="UP001460270">
    <property type="component" value="Unassembled WGS sequence"/>
</dbReference>
<comment type="caution">
    <text evidence="2">The sequence shown here is derived from an EMBL/GenBank/DDBJ whole genome shotgun (WGS) entry which is preliminary data.</text>
</comment>
<proteinExistence type="predicted"/>
<gene>
    <name evidence="2" type="ORF">WMY93_001964</name>
</gene>